<dbReference type="RefSeq" id="WP_191624331.1">
    <property type="nucleotide sequence ID" value="NZ_CABVHQ010000026.1"/>
</dbReference>
<protein>
    <submittedName>
        <fullName evidence="2">Uncharacterized protein</fullName>
    </submittedName>
</protein>
<reference evidence="2 3" key="1">
    <citation type="submission" date="2019-09" db="EMBL/GenBank/DDBJ databases">
        <authorList>
            <person name="Chandra G."/>
            <person name="Truman W A."/>
        </authorList>
    </citation>
    <scope>NUCLEOTIDE SEQUENCE [LARGE SCALE GENOMIC DNA]</scope>
    <source>
        <strain evidence="2">PS691</strain>
    </source>
</reference>
<name>A0A5E7CYM4_PSEFL</name>
<dbReference type="Proteomes" id="UP000337909">
    <property type="component" value="Unassembled WGS sequence"/>
</dbReference>
<sequence>MTTMTIAAPHSLSIPDDPVPQPQPLRDIAREPGVTPVLAVAPIGKCSDGL</sequence>
<evidence type="ECO:0000313" key="3">
    <source>
        <dbReference type="Proteomes" id="UP000337909"/>
    </source>
</evidence>
<dbReference type="AlphaFoldDB" id="A0A5E7CYM4"/>
<accession>A0A5E7CYM4</accession>
<dbReference type="EMBL" id="CABVHQ010000026">
    <property type="protein sequence ID" value="VVO04795.1"/>
    <property type="molecule type" value="Genomic_DNA"/>
</dbReference>
<proteinExistence type="predicted"/>
<evidence type="ECO:0000256" key="1">
    <source>
        <dbReference type="SAM" id="MobiDB-lite"/>
    </source>
</evidence>
<evidence type="ECO:0000313" key="2">
    <source>
        <dbReference type="EMBL" id="VVO04795.1"/>
    </source>
</evidence>
<gene>
    <name evidence="2" type="ORF">PS691_02915</name>
</gene>
<organism evidence="2 3">
    <name type="scientific">Pseudomonas fluorescens</name>
    <dbReference type="NCBI Taxonomy" id="294"/>
    <lineage>
        <taxon>Bacteria</taxon>
        <taxon>Pseudomonadati</taxon>
        <taxon>Pseudomonadota</taxon>
        <taxon>Gammaproteobacteria</taxon>
        <taxon>Pseudomonadales</taxon>
        <taxon>Pseudomonadaceae</taxon>
        <taxon>Pseudomonas</taxon>
    </lineage>
</organism>
<feature type="region of interest" description="Disordered" evidence="1">
    <location>
        <begin position="1"/>
        <end position="22"/>
    </location>
</feature>